<dbReference type="EMBL" id="JACARG010000023">
    <property type="protein sequence ID" value="NWE14009.1"/>
    <property type="molecule type" value="Genomic_DNA"/>
</dbReference>
<sequence>MGYYLSRSRQSGMVLMVALVFLLLLALIGLFSMQGAISQEKMTGSVRQRNQSFQLAESGLRLGESSVQAPGFALRRCRSTTACAPPAESVSVVGPGTNPVSTVTWVGMKDSLYGIQNLGSGTGLAHLPAETQATLYRVTSVGVSGHSRSVLESVYAHVGSGPGERFRRIMWRQLQ</sequence>
<evidence type="ECO:0000259" key="1">
    <source>
        <dbReference type="Pfam" id="PF14341"/>
    </source>
</evidence>
<dbReference type="RefSeq" id="WP_177078111.1">
    <property type="nucleotide sequence ID" value="NZ_JACARF010000012.1"/>
</dbReference>
<dbReference type="Pfam" id="PF14341">
    <property type="entry name" value="PilX_N"/>
    <property type="match status" value="1"/>
</dbReference>
<name>A0A7Y8EG29_9PSED</name>
<comment type="caution">
    <text evidence="2">The sequence shown here is derived from an EMBL/GenBank/DDBJ whole genome shotgun (WGS) entry which is preliminary data.</text>
</comment>
<dbReference type="Proteomes" id="UP000531950">
    <property type="component" value="Unassembled WGS sequence"/>
</dbReference>
<evidence type="ECO:0000313" key="4">
    <source>
        <dbReference type="Proteomes" id="UP000531950"/>
    </source>
</evidence>
<feature type="domain" description="Type 4 fimbrial biogenesis protein PilX N-terminal" evidence="1">
    <location>
        <begin position="11"/>
        <end position="61"/>
    </location>
</feature>
<protein>
    <submittedName>
        <fullName evidence="2">Pilus assembly protein PilX</fullName>
    </submittedName>
</protein>
<evidence type="ECO:0000313" key="5">
    <source>
        <dbReference type="Proteomes" id="UP000537188"/>
    </source>
</evidence>
<dbReference type="Proteomes" id="UP000537188">
    <property type="component" value="Unassembled WGS sequence"/>
</dbReference>
<evidence type="ECO:0000313" key="3">
    <source>
        <dbReference type="EMBL" id="NWE75718.1"/>
    </source>
</evidence>
<evidence type="ECO:0000313" key="2">
    <source>
        <dbReference type="EMBL" id="NWE14009.1"/>
    </source>
</evidence>
<dbReference type="InterPro" id="IPR025746">
    <property type="entry name" value="PilX_N_dom"/>
</dbReference>
<proteinExistence type="predicted"/>
<organism evidence="2 4">
    <name type="scientific">Pseudomonas yamanorum</name>
    <dbReference type="NCBI Taxonomy" id="515393"/>
    <lineage>
        <taxon>Bacteria</taxon>
        <taxon>Pseudomonadati</taxon>
        <taxon>Pseudomonadota</taxon>
        <taxon>Gammaproteobacteria</taxon>
        <taxon>Pseudomonadales</taxon>
        <taxon>Pseudomonadaceae</taxon>
        <taxon>Pseudomonas</taxon>
    </lineage>
</organism>
<reference evidence="4 5" key="1">
    <citation type="submission" date="2020-04" db="EMBL/GenBank/DDBJ databases">
        <title>Molecular characterization of pseudomonads from Agaricus bisporus reveal novel blotch 2 pathogens in Western Europe.</title>
        <authorList>
            <person name="Taparia T."/>
            <person name="Krijger M."/>
            <person name="Haynes E."/>
            <person name="Elpinstone J.G."/>
            <person name="Noble R."/>
            <person name="Van Der Wolf J."/>
        </authorList>
    </citation>
    <scope>NUCLEOTIDE SEQUENCE [LARGE SCALE GENOMIC DNA]</scope>
    <source>
        <strain evidence="3 5">IPO3781</strain>
        <strain evidence="2 4">IPO3782</strain>
    </source>
</reference>
<gene>
    <name evidence="2" type="ORF">HX822_13780</name>
    <name evidence="3" type="ORF">HX828_09145</name>
</gene>
<accession>A0A7Y8EG29</accession>
<dbReference type="AlphaFoldDB" id="A0A7Y8EG29"/>
<dbReference type="EMBL" id="JACARF010000012">
    <property type="protein sequence ID" value="NWE75718.1"/>
    <property type="molecule type" value="Genomic_DNA"/>
</dbReference>